<dbReference type="GO" id="GO:0005886">
    <property type="term" value="C:plasma membrane"/>
    <property type="evidence" value="ECO:0007669"/>
    <property type="project" value="UniProtKB-SubCell"/>
</dbReference>
<comment type="function">
    <text evidence="1 12">Required for the export of heme to the periplasm for the biogenesis of c-type cytochromes.</text>
</comment>
<evidence type="ECO:0000313" key="16">
    <source>
        <dbReference type="Proteomes" id="UP001056132"/>
    </source>
</evidence>
<evidence type="ECO:0000256" key="4">
    <source>
        <dbReference type="ARBA" id="ARBA00016461"/>
    </source>
</evidence>
<protein>
    <recommendedName>
        <fullName evidence="4 12">Heme exporter protein D</fullName>
    </recommendedName>
</protein>
<evidence type="ECO:0000256" key="3">
    <source>
        <dbReference type="ARBA" id="ARBA00008741"/>
    </source>
</evidence>
<evidence type="ECO:0000313" key="15">
    <source>
        <dbReference type="Proteomes" id="UP000318943"/>
    </source>
</evidence>
<dbReference type="EMBL" id="CP097330">
    <property type="protein sequence ID" value="URF05655.1"/>
    <property type="molecule type" value="Genomic_DNA"/>
</dbReference>
<keyword evidence="9 12" id="KW-0201">Cytochrome c-type biogenesis</keyword>
<reference evidence="14" key="2">
    <citation type="journal article" date="2022" name="Microbiol. Resour. Announc.">
        <title>Genome Sequence of Cupriavidus campinensis Strain G5, a Member of a Bacterial Consortium Capable of Polyethylene Degradation.</title>
        <authorList>
            <person name="Schneider B."/>
            <person name="Pfeiffer F."/>
            <person name="Dyall-Smith M."/>
            <person name="Kunte H.J."/>
        </authorList>
    </citation>
    <scope>NUCLEOTIDE SEQUENCE</scope>
    <source>
        <strain evidence="14">G5</strain>
    </source>
</reference>
<evidence type="ECO:0000256" key="6">
    <source>
        <dbReference type="ARBA" id="ARBA00022475"/>
    </source>
</evidence>
<keyword evidence="11 12" id="KW-0472">Membrane</keyword>
<keyword evidence="8 12" id="KW-0812">Transmembrane</keyword>
<evidence type="ECO:0000256" key="7">
    <source>
        <dbReference type="ARBA" id="ARBA00022519"/>
    </source>
</evidence>
<keyword evidence="15" id="KW-1185">Reference proteome</keyword>
<dbReference type="AlphaFoldDB" id="A0AAE9L412"/>
<dbReference type="Pfam" id="PF04995">
    <property type="entry name" value="CcmD"/>
    <property type="match status" value="1"/>
</dbReference>
<dbReference type="Proteomes" id="UP001056132">
    <property type="component" value="Chromosome 1"/>
</dbReference>
<evidence type="ECO:0000256" key="2">
    <source>
        <dbReference type="ARBA" id="ARBA00004377"/>
    </source>
</evidence>
<proteinExistence type="inferred from homology"/>
<feature type="transmembrane region" description="Helical" evidence="12">
    <location>
        <begin position="12"/>
        <end position="33"/>
    </location>
</feature>
<evidence type="ECO:0000256" key="9">
    <source>
        <dbReference type="ARBA" id="ARBA00022748"/>
    </source>
</evidence>
<dbReference type="GO" id="GO:0017004">
    <property type="term" value="P:cytochrome complex assembly"/>
    <property type="evidence" value="ECO:0007669"/>
    <property type="project" value="UniProtKB-KW"/>
</dbReference>
<dbReference type="RefSeq" id="WP_144195376.1">
    <property type="nucleotide sequence ID" value="NZ_CAJPVH010000018.1"/>
</dbReference>
<dbReference type="Proteomes" id="UP000318943">
    <property type="component" value="Unassembled WGS sequence"/>
</dbReference>
<comment type="similarity">
    <text evidence="3 12">Belongs to the CcmD/CycX/HelD family.</text>
</comment>
<evidence type="ECO:0000256" key="1">
    <source>
        <dbReference type="ARBA" id="ARBA00002442"/>
    </source>
</evidence>
<dbReference type="EMBL" id="VCIZ01000001">
    <property type="protein sequence ID" value="TSP14307.1"/>
    <property type="molecule type" value="Genomic_DNA"/>
</dbReference>
<organism evidence="14 16">
    <name type="scientific">Cupriavidus campinensis</name>
    <dbReference type="NCBI Taxonomy" id="151783"/>
    <lineage>
        <taxon>Bacteria</taxon>
        <taxon>Pseudomonadati</taxon>
        <taxon>Pseudomonadota</taxon>
        <taxon>Betaproteobacteria</taxon>
        <taxon>Burkholderiales</taxon>
        <taxon>Burkholderiaceae</taxon>
        <taxon>Cupriavidus</taxon>
    </lineage>
</organism>
<keyword evidence="10 12" id="KW-1133">Transmembrane helix</keyword>
<sequence length="50" mass="5293">MLNLLLSSPHLGYVAGAFGVAFAALGLEMMLLARRARAARRLAAGDDHRA</sequence>
<dbReference type="InterPro" id="IPR007078">
    <property type="entry name" value="Haem_export_protD_CcmD"/>
</dbReference>
<evidence type="ECO:0000256" key="10">
    <source>
        <dbReference type="ARBA" id="ARBA00022989"/>
    </source>
</evidence>
<keyword evidence="5 12" id="KW-0813">Transport</keyword>
<dbReference type="KEGG" id="ccam:M5D45_07625"/>
<gene>
    <name evidence="14" type="primary">ccmD</name>
    <name evidence="13" type="ORF">FGG12_01190</name>
    <name evidence="14" type="ORF">M5D45_07625</name>
</gene>
<evidence type="ECO:0000313" key="13">
    <source>
        <dbReference type="EMBL" id="TSP14307.1"/>
    </source>
</evidence>
<evidence type="ECO:0000256" key="5">
    <source>
        <dbReference type="ARBA" id="ARBA00022448"/>
    </source>
</evidence>
<comment type="subcellular location">
    <subcellularLocation>
        <location evidence="2 12">Cell inner membrane</location>
        <topology evidence="2 12">Single-pass membrane protein</topology>
    </subcellularLocation>
</comment>
<keyword evidence="6 12" id="KW-1003">Cell membrane</keyword>
<evidence type="ECO:0000313" key="14">
    <source>
        <dbReference type="EMBL" id="URF05655.1"/>
    </source>
</evidence>
<reference evidence="14" key="3">
    <citation type="submission" date="2022-05" db="EMBL/GenBank/DDBJ databases">
        <authorList>
            <person name="Kunte H.-J."/>
        </authorList>
    </citation>
    <scope>NUCLEOTIDE SEQUENCE</scope>
    <source>
        <strain evidence="14">G5</strain>
    </source>
</reference>
<reference evidence="13 15" key="1">
    <citation type="submission" date="2019-05" db="EMBL/GenBank/DDBJ databases">
        <title>Whole genome sequence analysis of Cupriavidus campinensis S14E4C strain.</title>
        <authorList>
            <person name="Abbaszade G."/>
            <person name="Szabo A."/>
            <person name="Toumi M."/>
            <person name="Toth E."/>
        </authorList>
    </citation>
    <scope>NUCLEOTIDE SEQUENCE [LARGE SCALE GENOMIC DNA]</scope>
    <source>
        <strain evidence="13 15">S14E4C</strain>
    </source>
</reference>
<accession>A0AAE9L412</accession>
<keyword evidence="7 12" id="KW-0997">Cell inner membrane</keyword>
<name>A0AAE9L412_9BURK</name>
<dbReference type="GO" id="GO:0015886">
    <property type="term" value="P:heme transport"/>
    <property type="evidence" value="ECO:0007669"/>
    <property type="project" value="InterPro"/>
</dbReference>
<evidence type="ECO:0000256" key="12">
    <source>
        <dbReference type="RuleBase" id="RU363101"/>
    </source>
</evidence>
<evidence type="ECO:0000256" key="8">
    <source>
        <dbReference type="ARBA" id="ARBA00022692"/>
    </source>
</evidence>
<evidence type="ECO:0000256" key="11">
    <source>
        <dbReference type="ARBA" id="ARBA00023136"/>
    </source>
</evidence>